<name>A0A517N9Y9_9BACT</name>
<dbReference type="RefSeq" id="WP_145169511.1">
    <property type="nucleotide sequence ID" value="NZ_CP036525.1"/>
</dbReference>
<evidence type="ECO:0000256" key="10">
    <source>
        <dbReference type="SAM" id="Phobius"/>
    </source>
</evidence>
<dbReference type="Pfam" id="PF00512">
    <property type="entry name" value="HisKA"/>
    <property type="match status" value="1"/>
</dbReference>
<dbReference type="GO" id="GO:0000156">
    <property type="term" value="F:phosphorelay response regulator activity"/>
    <property type="evidence" value="ECO:0007669"/>
    <property type="project" value="TreeGrafter"/>
</dbReference>
<dbReference type="Gene3D" id="1.10.287.130">
    <property type="match status" value="1"/>
</dbReference>
<feature type="transmembrane region" description="Helical" evidence="10">
    <location>
        <begin position="194"/>
        <end position="217"/>
    </location>
</feature>
<evidence type="ECO:0000256" key="1">
    <source>
        <dbReference type="ARBA" id="ARBA00000085"/>
    </source>
</evidence>
<dbReference type="InterPro" id="IPR036097">
    <property type="entry name" value="HisK_dim/P_sf"/>
</dbReference>
<dbReference type="PROSITE" id="PS50109">
    <property type="entry name" value="HIS_KIN"/>
    <property type="match status" value="1"/>
</dbReference>
<dbReference type="SUPFAM" id="SSF47384">
    <property type="entry name" value="Homodimeric domain of signal transducing histidine kinase"/>
    <property type="match status" value="1"/>
</dbReference>
<comment type="subcellular location">
    <subcellularLocation>
        <location evidence="2">Membrane</location>
        <topology evidence="2">Multi-pass membrane protein</topology>
    </subcellularLocation>
</comment>
<evidence type="ECO:0000256" key="4">
    <source>
        <dbReference type="ARBA" id="ARBA00022553"/>
    </source>
</evidence>
<dbReference type="Pfam" id="PF13675">
    <property type="entry name" value="PilJ"/>
    <property type="match status" value="1"/>
</dbReference>
<evidence type="ECO:0000256" key="3">
    <source>
        <dbReference type="ARBA" id="ARBA00012438"/>
    </source>
</evidence>
<dbReference type="EC" id="2.7.13.3" evidence="3"/>
<dbReference type="SUPFAM" id="SSF55874">
    <property type="entry name" value="ATPase domain of HSP90 chaperone/DNA topoisomerase II/histidine kinase"/>
    <property type="match status" value="1"/>
</dbReference>
<evidence type="ECO:0000313" key="13">
    <source>
        <dbReference type="Proteomes" id="UP000318538"/>
    </source>
</evidence>
<dbReference type="EMBL" id="CP036525">
    <property type="protein sequence ID" value="QDT03953.1"/>
    <property type="molecule type" value="Genomic_DNA"/>
</dbReference>
<gene>
    <name evidence="12" type="primary">luxQ_4</name>
    <name evidence="12" type="ORF">K227x_23390</name>
</gene>
<reference evidence="12 13" key="1">
    <citation type="submission" date="2019-02" db="EMBL/GenBank/DDBJ databases">
        <title>Deep-cultivation of Planctomycetes and their phenomic and genomic characterization uncovers novel biology.</title>
        <authorList>
            <person name="Wiegand S."/>
            <person name="Jogler M."/>
            <person name="Boedeker C."/>
            <person name="Pinto D."/>
            <person name="Vollmers J."/>
            <person name="Rivas-Marin E."/>
            <person name="Kohn T."/>
            <person name="Peeters S.H."/>
            <person name="Heuer A."/>
            <person name="Rast P."/>
            <person name="Oberbeckmann S."/>
            <person name="Bunk B."/>
            <person name="Jeske O."/>
            <person name="Meyerdierks A."/>
            <person name="Storesund J.E."/>
            <person name="Kallscheuer N."/>
            <person name="Luecker S."/>
            <person name="Lage O.M."/>
            <person name="Pohl T."/>
            <person name="Merkel B.J."/>
            <person name="Hornburger P."/>
            <person name="Mueller R.-W."/>
            <person name="Bruemmer F."/>
            <person name="Labrenz M."/>
            <person name="Spormann A.M."/>
            <person name="Op den Camp H."/>
            <person name="Overmann J."/>
            <person name="Amann R."/>
            <person name="Jetten M.S.M."/>
            <person name="Mascher T."/>
            <person name="Medema M.H."/>
            <person name="Devos D.P."/>
            <person name="Kaster A.-K."/>
            <person name="Ovreas L."/>
            <person name="Rohde M."/>
            <person name="Galperin M.Y."/>
            <person name="Jogler C."/>
        </authorList>
    </citation>
    <scope>NUCLEOTIDE SEQUENCE [LARGE SCALE GENOMIC DNA]</scope>
    <source>
        <strain evidence="12 13">K22_7</strain>
    </source>
</reference>
<accession>A0A517N9Y9</accession>
<evidence type="ECO:0000256" key="8">
    <source>
        <dbReference type="ARBA" id="ARBA00022989"/>
    </source>
</evidence>
<protein>
    <recommendedName>
        <fullName evidence="3">histidine kinase</fullName>
        <ecNumber evidence="3">2.7.13.3</ecNumber>
    </recommendedName>
</protein>
<dbReference type="OrthoDB" id="9804645at2"/>
<keyword evidence="4" id="KW-0597">Phosphoprotein</keyword>
<dbReference type="GO" id="GO:0016020">
    <property type="term" value="C:membrane"/>
    <property type="evidence" value="ECO:0007669"/>
    <property type="project" value="UniProtKB-SubCell"/>
</dbReference>
<sequence>MSSQSEDATITRRGLTASYVVALLIVASMLLLAFLTVAWQLGKNEDDARLINVSGRQRMLSQRISLMASSLLDPSSDQSGIQLRTDFRDAVDLMQRSQDWLTGTVDGRTDSSHKISAPLQELYFGDAGVVTLVRAHLADANRLFTITESDHSIADAESIANEIRGRAVSHDLLGKLDCVVQQYESEAEEKLRQFWWLEFAFLMVGLSALAAEAIFIFRPMVRTVIQSVSELQNANQELVEFSYRISHDLRAPVLSSIGIAEITKDALDENDVDEAKESLSHICRALKRVSETSDDILQLTKMRMADVKKETFGLTQMIEESLEALSHMPGCENVAITTIVSTNDRVHAKRLFVKQSIENLISNAIKFQDPKISQARAEVSAQIDNGVCVISVTDNGLGIASNYRSRMFSMFQRFHPSVSGGSGLGLYLVKQNASALEGDLSYVPLEKGSRFTFSFPV</sequence>
<proteinExistence type="predicted"/>
<dbReference type="InterPro" id="IPR003661">
    <property type="entry name" value="HisK_dim/P_dom"/>
</dbReference>
<evidence type="ECO:0000256" key="6">
    <source>
        <dbReference type="ARBA" id="ARBA00022692"/>
    </source>
</evidence>
<evidence type="ECO:0000259" key="11">
    <source>
        <dbReference type="PROSITE" id="PS50109"/>
    </source>
</evidence>
<dbReference type="Pfam" id="PF02518">
    <property type="entry name" value="HATPase_c"/>
    <property type="match status" value="1"/>
</dbReference>
<dbReference type="PANTHER" id="PTHR42878">
    <property type="entry name" value="TWO-COMPONENT HISTIDINE KINASE"/>
    <property type="match status" value="1"/>
</dbReference>
<keyword evidence="9 10" id="KW-0472">Membrane</keyword>
<dbReference type="GO" id="GO:0030295">
    <property type="term" value="F:protein kinase activator activity"/>
    <property type="evidence" value="ECO:0007669"/>
    <property type="project" value="TreeGrafter"/>
</dbReference>
<dbReference type="PRINTS" id="PR00344">
    <property type="entry name" value="BCTRLSENSOR"/>
</dbReference>
<comment type="catalytic activity">
    <reaction evidence="1">
        <text>ATP + protein L-histidine = ADP + protein N-phospho-L-histidine.</text>
        <dbReference type="EC" id="2.7.13.3"/>
    </reaction>
</comment>
<dbReference type="InterPro" id="IPR005467">
    <property type="entry name" value="His_kinase_dom"/>
</dbReference>
<feature type="domain" description="Histidine kinase" evidence="11">
    <location>
        <begin position="244"/>
        <end position="457"/>
    </location>
</feature>
<dbReference type="KEGG" id="rlc:K227x_23390"/>
<dbReference type="CDD" id="cd00075">
    <property type="entry name" value="HATPase"/>
    <property type="match status" value="1"/>
</dbReference>
<evidence type="ECO:0000256" key="9">
    <source>
        <dbReference type="ARBA" id="ARBA00023136"/>
    </source>
</evidence>
<dbReference type="Proteomes" id="UP000318538">
    <property type="component" value="Chromosome"/>
</dbReference>
<dbReference type="SMART" id="SM00388">
    <property type="entry name" value="HisKA"/>
    <property type="match status" value="1"/>
</dbReference>
<evidence type="ECO:0000256" key="2">
    <source>
        <dbReference type="ARBA" id="ARBA00004141"/>
    </source>
</evidence>
<organism evidence="12 13">
    <name type="scientific">Rubripirellula lacrimiformis</name>
    <dbReference type="NCBI Taxonomy" id="1930273"/>
    <lineage>
        <taxon>Bacteria</taxon>
        <taxon>Pseudomonadati</taxon>
        <taxon>Planctomycetota</taxon>
        <taxon>Planctomycetia</taxon>
        <taxon>Pirellulales</taxon>
        <taxon>Pirellulaceae</taxon>
        <taxon>Rubripirellula</taxon>
    </lineage>
</organism>
<keyword evidence="8 10" id="KW-1133">Transmembrane helix</keyword>
<evidence type="ECO:0000256" key="5">
    <source>
        <dbReference type="ARBA" id="ARBA00022679"/>
    </source>
</evidence>
<keyword evidence="7 12" id="KW-0418">Kinase</keyword>
<dbReference type="SMART" id="SM00387">
    <property type="entry name" value="HATPase_c"/>
    <property type="match status" value="1"/>
</dbReference>
<dbReference type="InterPro" id="IPR003594">
    <property type="entry name" value="HATPase_dom"/>
</dbReference>
<evidence type="ECO:0000313" key="12">
    <source>
        <dbReference type="EMBL" id="QDT03953.1"/>
    </source>
</evidence>
<keyword evidence="5 12" id="KW-0808">Transferase</keyword>
<dbReference type="InterPro" id="IPR029095">
    <property type="entry name" value="NarX-like_N"/>
</dbReference>
<keyword evidence="13" id="KW-1185">Reference proteome</keyword>
<dbReference type="AlphaFoldDB" id="A0A517N9Y9"/>
<evidence type="ECO:0000256" key="7">
    <source>
        <dbReference type="ARBA" id="ARBA00022777"/>
    </source>
</evidence>
<dbReference type="GO" id="GO:0007234">
    <property type="term" value="P:osmosensory signaling via phosphorelay pathway"/>
    <property type="evidence" value="ECO:0007669"/>
    <property type="project" value="TreeGrafter"/>
</dbReference>
<dbReference type="InterPro" id="IPR036890">
    <property type="entry name" value="HATPase_C_sf"/>
</dbReference>
<dbReference type="CDD" id="cd00082">
    <property type="entry name" value="HisKA"/>
    <property type="match status" value="1"/>
</dbReference>
<dbReference type="PANTHER" id="PTHR42878:SF15">
    <property type="entry name" value="BACTERIOPHYTOCHROME"/>
    <property type="match status" value="1"/>
</dbReference>
<dbReference type="Gene3D" id="3.30.565.10">
    <property type="entry name" value="Histidine kinase-like ATPase, C-terminal domain"/>
    <property type="match status" value="1"/>
</dbReference>
<dbReference type="InterPro" id="IPR050351">
    <property type="entry name" value="BphY/WalK/GraS-like"/>
</dbReference>
<feature type="transmembrane region" description="Helical" evidence="10">
    <location>
        <begin position="20"/>
        <end position="41"/>
    </location>
</feature>
<keyword evidence="6 10" id="KW-0812">Transmembrane</keyword>
<dbReference type="InterPro" id="IPR004358">
    <property type="entry name" value="Sig_transdc_His_kin-like_C"/>
</dbReference>
<dbReference type="GO" id="GO:0000155">
    <property type="term" value="F:phosphorelay sensor kinase activity"/>
    <property type="evidence" value="ECO:0007669"/>
    <property type="project" value="InterPro"/>
</dbReference>